<evidence type="ECO:0000313" key="15">
    <source>
        <dbReference type="Proteomes" id="UP001168821"/>
    </source>
</evidence>
<evidence type="ECO:0000256" key="10">
    <source>
        <dbReference type="ARBA" id="ARBA00023242"/>
    </source>
</evidence>
<dbReference type="PANTHER" id="PTHR22930:SF289">
    <property type="entry name" value="DDE TNP4 DOMAIN-CONTAINING PROTEIN-RELATED"/>
    <property type="match status" value="1"/>
</dbReference>
<reference evidence="14" key="1">
    <citation type="journal article" date="2023" name="G3 (Bethesda)">
        <title>Whole genome assemblies of Zophobas morio and Tenebrio molitor.</title>
        <authorList>
            <person name="Kaur S."/>
            <person name="Stinson S.A."/>
            <person name="diCenzo G.C."/>
        </authorList>
    </citation>
    <scope>NUCLEOTIDE SEQUENCE</scope>
    <source>
        <strain evidence="14">QUZm001</strain>
    </source>
</reference>
<evidence type="ECO:0000256" key="6">
    <source>
        <dbReference type="ARBA" id="ARBA00022490"/>
    </source>
</evidence>
<keyword evidence="6" id="KW-0963">Cytoplasm</keyword>
<name>A0AA38HVK0_9CUCU</name>
<dbReference type="EMBL" id="JALNTZ010000009">
    <property type="protein sequence ID" value="KAJ3642014.1"/>
    <property type="molecule type" value="Genomic_DNA"/>
</dbReference>
<gene>
    <name evidence="14" type="ORF">Zmor_028479</name>
</gene>
<comment type="similarity">
    <text evidence="4">Belongs to the HARBI1 family.</text>
</comment>
<evidence type="ECO:0000256" key="9">
    <source>
        <dbReference type="ARBA" id="ARBA00022801"/>
    </source>
</evidence>
<evidence type="ECO:0000256" key="1">
    <source>
        <dbReference type="ARBA" id="ARBA00001968"/>
    </source>
</evidence>
<keyword evidence="7" id="KW-0540">Nuclease</keyword>
<evidence type="ECO:0000256" key="3">
    <source>
        <dbReference type="ARBA" id="ARBA00004496"/>
    </source>
</evidence>
<comment type="cofactor">
    <cofactor evidence="1">
        <name>a divalent metal cation</name>
        <dbReference type="ChEBI" id="CHEBI:60240"/>
    </cofactor>
</comment>
<comment type="function">
    <text evidence="12">Transposase-derived protein that may have nuclease activity. Does not have transposase activity.</text>
</comment>
<dbReference type="PANTHER" id="PTHR22930">
    <property type="match status" value="1"/>
</dbReference>
<dbReference type="InterPro" id="IPR045249">
    <property type="entry name" value="HARBI1-like"/>
</dbReference>
<dbReference type="Pfam" id="PF13359">
    <property type="entry name" value="DDE_Tnp_4"/>
    <property type="match status" value="1"/>
</dbReference>
<keyword evidence="10" id="KW-0539">Nucleus</keyword>
<dbReference type="GO" id="GO:0046872">
    <property type="term" value="F:metal ion binding"/>
    <property type="evidence" value="ECO:0007669"/>
    <property type="project" value="UniProtKB-KW"/>
</dbReference>
<evidence type="ECO:0000259" key="13">
    <source>
        <dbReference type="Pfam" id="PF13359"/>
    </source>
</evidence>
<evidence type="ECO:0000256" key="11">
    <source>
        <dbReference type="ARBA" id="ARBA00030126"/>
    </source>
</evidence>
<dbReference type="Proteomes" id="UP001168821">
    <property type="component" value="Unassembled WGS sequence"/>
</dbReference>
<comment type="subcellular location">
    <subcellularLocation>
        <location evidence="3">Cytoplasm</location>
    </subcellularLocation>
    <subcellularLocation>
        <location evidence="2">Nucleus</location>
    </subcellularLocation>
</comment>
<feature type="domain" description="DDE Tnp4" evidence="13">
    <location>
        <begin position="160"/>
        <end position="310"/>
    </location>
</feature>
<proteinExistence type="inferred from homology"/>
<accession>A0AA38HVK0</accession>
<dbReference type="GO" id="GO:0005634">
    <property type="term" value="C:nucleus"/>
    <property type="evidence" value="ECO:0007669"/>
    <property type="project" value="UniProtKB-SubCell"/>
</dbReference>
<keyword evidence="8" id="KW-0479">Metal-binding</keyword>
<evidence type="ECO:0000313" key="14">
    <source>
        <dbReference type="EMBL" id="KAJ3642014.1"/>
    </source>
</evidence>
<evidence type="ECO:0000256" key="7">
    <source>
        <dbReference type="ARBA" id="ARBA00022722"/>
    </source>
</evidence>
<dbReference type="GO" id="GO:0005737">
    <property type="term" value="C:cytoplasm"/>
    <property type="evidence" value="ECO:0007669"/>
    <property type="project" value="UniProtKB-SubCell"/>
</dbReference>
<evidence type="ECO:0000256" key="2">
    <source>
        <dbReference type="ARBA" id="ARBA00004123"/>
    </source>
</evidence>
<dbReference type="GO" id="GO:0016787">
    <property type="term" value="F:hydrolase activity"/>
    <property type="evidence" value="ECO:0007669"/>
    <property type="project" value="UniProtKB-KW"/>
</dbReference>
<evidence type="ECO:0000256" key="8">
    <source>
        <dbReference type="ARBA" id="ARBA00022723"/>
    </source>
</evidence>
<dbReference type="InterPro" id="IPR026103">
    <property type="entry name" value="HARBI1_animal"/>
</dbReference>
<dbReference type="PRINTS" id="PR02086">
    <property type="entry name" value="PUTNUCHARBI1"/>
</dbReference>
<protein>
    <recommendedName>
        <fullName evidence="5">Putative nuclease HARBI1</fullName>
    </recommendedName>
    <alternativeName>
        <fullName evidence="11">Harbinger transposase-derived nuclease</fullName>
    </alternativeName>
</protein>
<evidence type="ECO:0000256" key="4">
    <source>
        <dbReference type="ARBA" id="ARBA00006958"/>
    </source>
</evidence>
<keyword evidence="15" id="KW-1185">Reference proteome</keyword>
<dbReference type="AlphaFoldDB" id="A0AA38HVK0"/>
<sequence length="368" mass="42239">MMEIEIRINEDEEDVEDVEVLDFIFNGLPRQLYTRHNHFDTLDDAAFRRRFRLSRACVLDLLISIERELEFPSDMNNAVSPMNQILTCLRVFSTGGHLQNIADFMGMHLSTVSRIVKRVSEAIARLYRQHIKFPSTNDEMSENQRNFFSISGFPKVVGAIDCTHVKIQSPGGVDGEIYRNRKQYFSINTQVICDANLKIMNVVARWPGSAHDSNIFNHSRIKDDFEDNVYPNCLLVGDSGYANGKYLVTPLLNPRTPPEQLYNESHIRTRNVIERCFGVLKRRFPILAYGCRLKVDTCLIIIVAASVLHNLALRHNDNVPPPLPELVNEEQLERLIQDGQIVAPGDIRNRRHVDGTRDFLIQNYFGNL</sequence>
<comment type="caution">
    <text evidence="14">The sequence shown here is derived from an EMBL/GenBank/DDBJ whole genome shotgun (WGS) entry which is preliminary data.</text>
</comment>
<dbReference type="GO" id="GO:0004518">
    <property type="term" value="F:nuclease activity"/>
    <property type="evidence" value="ECO:0007669"/>
    <property type="project" value="UniProtKB-KW"/>
</dbReference>
<keyword evidence="9" id="KW-0378">Hydrolase</keyword>
<evidence type="ECO:0000256" key="5">
    <source>
        <dbReference type="ARBA" id="ARBA00015519"/>
    </source>
</evidence>
<dbReference type="InterPro" id="IPR027806">
    <property type="entry name" value="HARBI1_dom"/>
</dbReference>
<organism evidence="14 15">
    <name type="scientific">Zophobas morio</name>
    <dbReference type="NCBI Taxonomy" id="2755281"/>
    <lineage>
        <taxon>Eukaryota</taxon>
        <taxon>Metazoa</taxon>
        <taxon>Ecdysozoa</taxon>
        <taxon>Arthropoda</taxon>
        <taxon>Hexapoda</taxon>
        <taxon>Insecta</taxon>
        <taxon>Pterygota</taxon>
        <taxon>Neoptera</taxon>
        <taxon>Endopterygota</taxon>
        <taxon>Coleoptera</taxon>
        <taxon>Polyphaga</taxon>
        <taxon>Cucujiformia</taxon>
        <taxon>Tenebrionidae</taxon>
        <taxon>Zophobas</taxon>
    </lineage>
</organism>
<evidence type="ECO:0000256" key="12">
    <source>
        <dbReference type="ARBA" id="ARBA00045850"/>
    </source>
</evidence>